<dbReference type="GO" id="GO:0051301">
    <property type="term" value="P:cell division"/>
    <property type="evidence" value="ECO:0007669"/>
    <property type="project" value="UniProtKB-KW"/>
</dbReference>
<dbReference type="Pfam" id="PF02984">
    <property type="entry name" value="Cyclin_C"/>
    <property type="match status" value="1"/>
</dbReference>
<dbReference type="InterPro" id="IPR004367">
    <property type="entry name" value="Cyclin_C-dom"/>
</dbReference>
<dbReference type="Pfam" id="PF00134">
    <property type="entry name" value="Cyclin_N"/>
    <property type="match status" value="1"/>
</dbReference>
<dbReference type="PANTHER" id="PTHR10177">
    <property type="entry name" value="CYCLINS"/>
    <property type="match status" value="1"/>
</dbReference>
<dbReference type="SMART" id="SM01332">
    <property type="entry name" value="Cyclin_C"/>
    <property type="match status" value="1"/>
</dbReference>
<evidence type="ECO:0000313" key="8">
    <source>
        <dbReference type="Proteomes" id="UP000015103"/>
    </source>
</evidence>
<feature type="domain" description="Cyclin-like" evidence="5">
    <location>
        <begin position="263"/>
        <end position="351"/>
    </location>
</feature>
<dbReference type="InterPro" id="IPR006671">
    <property type="entry name" value="Cyclin_N"/>
</dbReference>
<dbReference type="SMART" id="SM00385">
    <property type="entry name" value="CYCLIN"/>
    <property type="match status" value="2"/>
</dbReference>
<dbReference type="InterPro" id="IPR039361">
    <property type="entry name" value="Cyclin"/>
</dbReference>
<dbReference type="OMA" id="MEHAYAT"/>
<dbReference type="InterPro" id="IPR048258">
    <property type="entry name" value="Cyclins_cyclin-box"/>
</dbReference>
<dbReference type="PIRSF" id="PIRSF001771">
    <property type="entry name" value="Cyclin_A_B_D_E"/>
    <property type="match status" value="1"/>
</dbReference>
<dbReference type="EnsemblMetazoa" id="RPRC001188-RA">
    <property type="protein sequence ID" value="RPRC001188-PA"/>
    <property type="gene ID" value="RPRC001188"/>
</dbReference>
<reference evidence="7" key="1">
    <citation type="submission" date="2015-05" db="UniProtKB">
        <authorList>
            <consortium name="EnsemblMetazoa"/>
        </authorList>
    </citation>
    <scope>IDENTIFICATION</scope>
</reference>
<evidence type="ECO:0000313" key="7">
    <source>
        <dbReference type="EnsemblMetazoa" id="RPRC001188-PA"/>
    </source>
</evidence>
<protein>
    <submittedName>
        <fullName evidence="7">Cyclin N-terminal domain-containing protein</fullName>
    </submittedName>
</protein>
<dbReference type="Gene3D" id="1.10.472.10">
    <property type="entry name" value="Cyclin-like"/>
    <property type="match status" value="2"/>
</dbReference>
<evidence type="ECO:0000256" key="3">
    <source>
        <dbReference type="ARBA" id="ARBA00023306"/>
    </source>
</evidence>
<dbReference type="InterPro" id="IPR036915">
    <property type="entry name" value="Cyclin-like_sf"/>
</dbReference>
<evidence type="ECO:0000256" key="2">
    <source>
        <dbReference type="ARBA" id="ARBA00023127"/>
    </source>
</evidence>
<dbReference type="VEuPathDB" id="VectorBase:RPRC001188"/>
<comment type="similarity">
    <text evidence="4">Belongs to the cyclin family.</text>
</comment>
<dbReference type="InterPro" id="IPR013763">
    <property type="entry name" value="Cyclin-like_dom"/>
</dbReference>
<sequence length="393" mass="45433">MAATELQWKEVQSILVFDDENHKLPENKKTIDVAQVKSHRRPLGDICNVLQANKERNDRVSEKKRQKIEEPTIQTAVTDLEDEYSLHDPSDCSSLLTEPYWALQKVLDLGKRENEADLTEKLYGVTEYVDDIYDYLRKLERNNVIEMRHLNGSEMSEKMRTILVDWMIEVHLHFQLCQETLELGIYILDKFCDLRRNINKRNAQLIGLTSIFLAAKYEETEPLEIDDVVFVTDSAVSQKEIIRAERIIFKTLGYNLSRPLTVQFLRRYSKIAGVTPMEHAYATYFCDAALLEYSLCSVQPSRLASAALFLALCVSKDVIDFKMWNDNLIKHTTYKLLDFLHLLPRIATAVQLCSTNKLEAVRKKYARADKFYVSMMPGVHPCTKGSVIEHLCQ</sequence>
<keyword evidence="8" id="KW-1185">Reference proteome</keyword>
<accession>T1HAY2</accession>
<dbReference type="InterPro" id="IPR046965">
    <property type="entry name" value="Cyclin_A/B-like"/>
</dbReference>
<dbReference type="FunCoup" id="T1HAY2">
    <property type="interactions" value="71"/>
</dbReference>
<dbReference type="GO" id="GO:0044772">
    <property type="term" value="P:mitotic cell cycle phase transition"/>
    <property type="evidence" value="ECO:0007669"/>
    <property type="project" value="InterPro"/>
</dbReference>
<name>T1HAY2_RHOPR</name>
<dbReference type="GO" id="GO:0016538">
    <property type="term" value="F:cyclin-dependent protein serine/threonine kinase regulator activity"/>
    <property type="evidence" value="ECO:0007669"/>
    <property type="project" value="InterPro"/>
</dbReference>
<dbReference type="eggNOG" id="KOG0653">
    <property type="taxonomic scope" value="Eukaryota"/>
</dbReference>
<dbReference type="PROSITE" id="PS00292">
    <property type="entry name" value="CYCLINS"/>
    <property type="match status" value="1"/>
</dbReference>
<feature type="domain" description="Cyclin C-terminal" evidence="6">
    <location>
        <begin position="259"/>
        <end position="379"/>
    </location>
</feature>
<dbReference type="FunFam" id="1.10.472.10:FF:000001">
    <property type="entry name" value="G2/mitotic-specific cyclin"/>
    <property type="match status" value="1"/>
</dbReference>
<dbReference type="GO" id="GO:0005634">
    <property type="term" value="C:nucleus"/>
    <property type="evidence" value="ECO:0007669"/>
    <property type="project" value="UniProtKB-ARBA"/>
</dbReference>
<dbReference type="SUPFAM" id="SSF47954">
    <property type="entry name" value="Cyclin-like"/>
    <property type="match status" value="2"/>
</dbReference>
<dbReference type="HOGENOM" id="CLU_020695_2_1_1"/>
<dbReference type="EMBL" id="ACPB03012033">
    <property type="status" value="NOT_ANNOTATED_CDS"/>
    <property type="molecule type" value="Genomic_DNA"/>
</dbReference>
<keyword evidence="3" id="KW-0131">Cell cycle</keyword>
<dbReference type="AlphaFoldDB" id="T1HAY2"/>
<evidence type="ECO:0000256" key="4">
    <source>
        <dbReference type="RuleBase" id="RU000383"/>
    </source>
</evidence>
<evidence type="ECO:0000259" key="5">
    <source>
        <dbReference type="SMART" id="SM00385"/>
    </source>
</evidence>
<evidence type="ECO:0000256" key="1">
    <source>
        <dbReference type="ARBA" id="ARBA00022618"/>
    </source>
</evidence>
<dbReference type="Proteomes" id="UP000015103">
    <property type="component" value="Unassembled WGS sequence"/>
</dbReference>
<keyword evidence="1" id="KW-0132">Cell division</keyword>
<evidence type="ECO:0000259" key="6">
    <source>
        <dbReference type="SMART" id="SM01332"/>
    </source>
</evidence>
<keyword evidence="2 4" id="KW-0195">Cyclin</keyword>
<proteinExistence type="inferred from homology"/>
<feature type="domain" description="Cyclin-like" evidence="5">
    <location>
        <begin position="165"/>
        <end position="250"/>
    </location>
</feature>
<dbReference type="STRING" id="13249.T1HAY2"/>
<dbReference type="InParanoid" id="T1HAY2"/>
<organism evidence="7 8">
    <name type="scientific">Rhodnius prolixus</name>
    <name type="common">Triatomid bug</name>
    <dbReference type="NCBI Taxonomy" id="13249"/>
    <lineage>
        <taxon>Eukaryota</taxon>
        <taxon>Metazoa</taxon>
        <taxon>Ecdysozoa</taxon>
        <taxon>Arthropoda</taxon>
        <taxon>Hexapoda</taxon>
        <taxon>Insecta</taxon>
        <taxon>Pterygota</taxon>
        <taxon>Neoptera</taxon>
        <taxon>Paraneoptera</taxon>
        <taxon>Hemiptera</taxon>
        <taxon>Heteroptera</taxon>
        <taxon>Panheteroptera</taxon>
        <taxon>Cimicomorpha</taxon>
        <taxon>Reduviidae</taxon>
        <taxon>Triatominae</taxon>
        <taxon>Rhodnius</taxon>
    </lineage>
</organism>